<dbReference type="Proteomes" id="UP000275078">
    <property type="component" value="Unassembled WGS sequence"/>
</dbReference>
<keyword evidence="2" id="KW-0812">Transmembrane</keyword>
<keyword evidence="2" id="KW-1133">Transmembrane helix</keyword>
<feature type="compositionally biased region" description="Basic and acidic residues" evidence="1">
    <location>
        <begin position="171"/>
        <end position="181"/>
    </location>
</feature>
<feature type="region of interest" description="Disordered" evidence="1">
    <location>
        <begin position="121"/>
        <end position="211"/>
    </location>
</feature>
<evidence type="ECO:0000256" key="2">
    <source>
        <dbReference type="SAM" id="Phobius"/>
    </source>
</evidence>
<keyword evidence="4" id="KW-1185">Reference proteome</keyword>
<organism evidence="3 4">
    <name type="scientific">Ascobolus immersus RN42</name>
    <dbReference type="NCBI Taxonomy" id="1160509"/>
    <lineage>
        <taxon>Eukaryota</taxon>
        <taxon>Fungi</taxon>
        <taxon>Dikarya</taxon>
        <taxon>Ascomycota</taxon>
        <taxon>Pezizomycotina</taxon>
        <taxon>Pezizomycetes</taxon>
        <taxon>Pezizales</taxon>
        <taxon>Ascobolaceae</taxon>
        <taxon>Ascobolus</taxon>
    </lineage>
</organism>
<accession>A0A3N4HKH7</accession>
<gene>
    <name evidence="3" type="ORF">BJ508DRAFT_334857</name>
</gene>
<reference evidence="3 4" key="1">
    <citation type="journal article" date="2018" name="Nat. Ecol. Evol.">
        <title>Pezizomycetes genomes reveal the molecular basis of ectomycorrhizal truffle lifestyle.</title>
        <authorList>
            <person name="Murat C."/>
            <person name="Payen T."/>
            <person name="Noel B."/>
            <person name="Kuo A."/>
            <person name="Morin E."/>
            <person name="Chen J."/>
            <person name="Kohler A."/>
            <person name="Krizsan K."/>
            <person name="Balestrini R."/>
            <person name="Da Silva C."/>
            <person name="Montanini B."/>
            <person name="Hainaut M."/>
            <person name="Levati E."/>
            <person name="Barry K.W."/>
            <person name="Belfiori B."/>
            <person name="Cichocki N."/>
            <person name="Clum A."/>
            <person name="Dockter R.B."/>
            <person name="Fauchery L."/>
            <person name="Guy J."/>
            <person name="Iotti M."/>
            <person name="Le Tacon F."/>
            <person name="Lindquist E.A."/>
            <person name="Lipzen A."/>
            <person name="Malagnac F."/>
            <person name="Mello A."/>
            <person name="Molinier V."/>
            <person name="Miyauchi S."/>
            <person name="Poulain J."/>
            <person name="Riccioni C."/>
            <person name="Rubini A."/>
            <person name="Sitrit Y."/>
            <person name="Splivallo R."/>
            <person name="Traeger S."/>
            <person name="Wang M."/>
            <person name="Zifcakova L."/>
            <person name="Wipf D."/>
            <person name="Zambonelli A."/>
            <person name="Paolocci F."/>
            <person name="Nowrousian M."/>
            <person name="Ottonello S."/>
            <person name="Baldrian P."/>
            <person name="Spatafora J.W."/>
            <person name="Henrissat B."/>
            <person name="Nagy L.G."/>
            <person name="Aury J.M."/>
            <person name="Wincker P."/>
            <person name="Grigoriev I.V."/>
            <person name="Bonfante P."/>
            <person name="Martin F.M."/>
        </authorList>
    </citation>
    <scope>NUCLEOTIDE SEQUENCE [LARGE SCALE GENOMIC DNA]</scope>
    <source>
        <strain evidence="3 4">RN42</strain>
    </source>
</reference>
<evidence type="ECO:0000313" key="3">
    <source>
        <dbReference type="EMBL" id="RPA72641.1"/>
    </source>
</evidence>
<keyword evidence="2" id="KW-0472">Membrane</keyword>
<evidence type="ECO:0000256" key="1">
    <source>
        <dbReference type="SAM" id="MobiDB-lite"/>
    </source>
</evidence>
<proteinExistence type="predicted"/>
<protein>
    <submittedName>
        <fullName evidence="3">Uncharacterized protein</fullName>
    </submittedName>
</protein>
<evidence type="ECO:0000313" key="4">
    <source>
        <dbReference type="Proteomes" id="UP000275078"/>
    </source>
</evidence>
<sequence length="211" mass="22301">MNGEVRVEVILNTRGDSPVAWPVFRFPSYNNGGLTESTGPVTETIQVLKTMLESSKGVPFTSTFLSATSTSNNFTINSPHPIVQQSKDPVWKLTIGLSVSLGSLLIAAIVIAVMFSRRRQRKGSRSFSTDDGHDPKELEGSSATVPSEMAATPAIAELDSGTGGGSPPARIQEELETHEIVEAPDTGIGVPSDVKKDVHAGVEISEAEGSP</sequence>
<name>A0A3N4HKH7_ASCIM</name>
<feature type="transmembrane region" description="Helical" evidence="2">
    <location>
        <begin position="95"/>
        <end position="115"/>
    </location>
</feature>
<dbReference type="EMBL" id="ML119853">
    <property type="protein sequence ID" value="RPA72641.1"/>
    <property type="molecule type" value="Genomic_DNA"/>
</dbReference>
<feature type="compositionally biased region" description="Basic and acidic residues" evidence="1">
    <location>
        <begin position="128"/>
        <end position="139"/>
    </location>
</feature>
<dbReference type="AlphaFoldDB" id="A0A3N4HKH7"/>